<keyword evidence="3" id="KW-1185">Reference proteome</keyword>
<evidence type="ECO:0000313" key="3">
    <source>
        <dbReference type="Proteomes" id="UP000813824"/>
    </source>
</evidence>
<dbReference type="EMBL" id="JAEVFJ010000021">
    <property type="protein sequence ID" value="KAH8097080.1"/>
    <property type="molecule type" value="Genomic_DNA"/>
</dbReference>
<protein>
    <submittedName>
        <fullName evidence="2">Uncharacterized protein</fullName>
    </submittedName>
</protein>
<keyword evidence="1" id="KW-0472">Membrane</keyword>
<keyword evidence="1" id="KW-0812">Transmembrane</keyword>
<proteinExistence type="predicted"/>
<reference evidence="2" key="1">
    <citation type="journal article" date="2021" name="New Phytol.">
        <title>Evolutionary innovations through gain and loss of genes in the ectomycorrhizal Boletales.</title>
        <authorList>
            <person name="Wu G."/>
            <person name="Miyauchi S."/>
            <person name="Morin E."/>
            <person name="Kuo A."/>
            <person name="Drula E."/>
            <person name="Varga T."/>
            <person name="Kohler A."/>
            <person name="Feng B."/>
            <person name="Cao Y."/>
            <person name="Lipzen A."/>
            <person name="Daum C."/>
            <person name="Hundley H."/>
            <person name="Pangilinan J."/>
            <person name="Johnson J."/>
            <person name="Barry K."/>
            <person name="LaButti K."/>
            <person name="Ng V."/>
            <person name="Ahrendt S."/>
            <person name="Min B."/>
            <person name="Choi I.G."/>
            <person name="Park H."/>
            <person name="Plett J.M."/>
            <person name="Magnuson J."/>
            <person name="Spatafora J.W."/>
            <person name="Nagy L.G."/>
            <person name="Henrissat B."/>
            <person name="Grigoriev I.V."/>
            <person name="Yang Z.L."/>
            <person name="Xu J."/>
            <person name="Martin F.M."/>
        </authorList>
    </citation>
    <scope>NUCLEOTIDE SEQUENCE</scope>
    <source>
        <strain evidence="2">KKN 215</strain>
    </source>
</reference>
<accession>A0A8K0UKV4</accession>
<dbReference type="AlphaFoldDB" id="A0A8K0UKV4"/>
<evidence type="ECO:0000313" key="2">
    <source>
        <dbReference type="EMBL" id="KAH8097080.1"/>
    </source>
</evidence>
<dbReference type="OrthoDB" id="10634514at2759"/>
<sequence length="448" mass="49216">MAPVINSGQLNTVTSPSESNSASLTWIFWVAFVLTLATASCAAYLFLIFFRRHRHPVDQSVQSSDAATSIFLPKQRLSTKVQSLYGNICVLTETTTSTEPREVKRGSRRESKVPINPSDSEIIRGLLVDGNPIPWVTYDPSGAPNFTIDTSHALGNISTDSDSEADITDIVGSYLTLSETTDKLLSPDLPNIRITLCPAHGKPNDVNFEKAPNSPVLVEHHPTVDYLQVPGTGRSPSFNPRLGGPVRFSFAGKYLISGAPSSNKGRSGKNGHNRTFAIVGHSRVEGLGLHSIMRERFVDKLLCSALRHRLHLRSQIWMLGFRERDYRREVGGWGGVYPGQQPYIATALRIYTGQGRRSNVEISVLGKKLGQVPDQYLYTRNVLSMSVPLELTTATRHHGSHPTDTASCNAWLVKEGVYRSNQAALSRVSLHAARLGDTNNNTAVERTT</sequence>
<feature type="transmembrane region" description="Helical" evidence="1">
    <location>
        <begin position="26"/>
        <end position="50"/>
    </location>
</feature>
<dbReference type="Proteomes" id="UP000813824">
    <property type="component" value="Unassembled WGS sequence"/>
</dbReference>
<name>A0A8K0UKV4_9AGAR</name>
<organism evidence="2 3">
    <name type="scientific">Cristinia sonorae</name>
    <dbReference type="NCBI Taxonomy" id="1940300"/>
    <lineage>
        <taxon>Eukaryota</taxon>
        <taxon>Fungi</taxon>
        <taxon>Dikarya</taxon>
        <taxon>Basidiomycota</taxon>
        <taxon>Agaricomycotina</taxon>
        <taxon>Agaricomycetes</taxon>
        <taxon>Agaricomycetidae</taxon>
        <taxon>Agaricales</taxon>
        <taxon>Pleurotineae</taxon>
        <taxon>Stephanosporaceae</taxon>
        <taxon>Cristinia</taxon>
    </lineage>
</organism>
<comment type="caution">
    <text evidence="2">The sequence shown here is derived from an EMBL/GenBank/DDBJ whole genome shotgun (WGS) entry which is preliminary data.</text>
</comment>
<gene>
    <name evidence="2" type="ORF">BXZ70DRAFT_908298</name>
</gene>
<evidence type="ECO:0000256" key="1">
    <source>
        <dbReference type="SAM" id="Phobius"/>
    </source>
</evidence>
<keyword evidence="1" id="KW-1133">Transmembrane helix</keyword>